<evidence type="ECO:0000313" key="3">
    <source>
        <dbReference type="Proteomes" id="UP000000864"/>
    </source>
</evidence>
<gene>
    <name evidence="2" type="primary">ORF 17</name>
</gene>
<name>Q8QNP4_ESV1K</name>
<dbReference type="PROSITE" id="PS50088">
    <property type="entry name" value="ANK_REPEAT"/>
    <property type="match status" value="5"/>
</dbReference>
<dbReference type="Pfam" id="PF12796">
    <property type="entry name" value="Ank_2"/>
    <property type="match status" value="2"/>
</dbReference>
<sequence length="1133" mass="127343">MFTGYDATPYVFEISFIYDSLPYEPGETSIESITGRLLNASSVDERNDEGVTPLMESAWNNHASLVAELIDKSANVNARDIYGRTALLLASYNSNVDIVRKLLNGGAAVNLADKDGLTPLITAAYRSKYRSTDGLVTVLIEGGADVNATDSKGSTALMAAASQWRNRDTVKTLVDAGADVKATNAFGVTPFHFLCRNKLTNIKACEYLIEHGADINAADSEGRRPLMVFDGIVDDIVHGKEVHRGAGPSPLLSLGANPMDVDSNGISALVYVIAGNTTKGGDVEEFLAMKMFDHLAIKADYLELGWFLSDLSNNHWFSLLKKVIERKFKDGDVSTHTDFHTRISRVFVKSDLEISFWRGLDPPLPWKILEFDANDDDDRIHGITRHFALDDYPSRLIYTTEDMKDQMLRGYSLNLTSDILRIVEENTDLSVKKPYNISLDSFEDDNSHAIFFRYGSDTVMSIYRDADGAPQVSHLKATAPICAGEGRVIYTKVTSGGTSRVYENSIDLKGEEKELCHSLSSRYEKNWGCFGRDGTGPLDRYFVVYSVFPLRIFEVRNGAECTEVQSVLRDYPNFDRIEQMWVDERDSRDTSIFRGGSRGIQFGQEYLFVGHVTLSDRNCFPHWFVDKNAGDFGYSRMYFMFFYTLKYVRGSFSVSRISSCFQPPSRGSFHKVIFPVGIARRGVSDEVVVSFGRDDTDCLITAYSNDDIDTLLLPVGEWTYKNYVFHPNYATSILRGFKIRHTKPRDSVRKSLWNSLGMIDSRSKSSNHMGLTGTSPESNGLFNPSIAGSSSGRFVTAWRRFAGNVRNWDGKNAVSIEAGTLTMDGGSLRYKRESQAYEFQVGTTEFSGEDPRLFTGNGCPILMINDKDGEGNRRMYVHNLDTDEGAMTIHKFCHNMSKTFEKNWGPFYVKDELFFVYSVAPLVVGKVDGPSCPSGPPMNIECTRQFSEDMPSDLGRVFKANGLQMRGGTPGIQVGANEYLFVGHAVQEKSECFPDYLTQRSIARGRDSWHTGYGKLYTVFFFTIAEKDNSWEMRRLSCCSHLPGKREHFTKIVFPCGLAKAKLSWSEADSFVVSYGEKDTHGSFCAMTREFLEYILRPVESWDKHNYVVDVNYFENIAALSPVFRLHNFERYQ</sequence>
<reference evidence="2 3" key="2">
    <citation type="journal article" date="1998" name="Adv. Virus Res.">
        <title>Viruses in marine brown algae.</title>
        <authorList>
            <person name="Muller D.G."/>
            <person name="Kapp M."/>
            <person name="Knippers R."/>
        </authorList>
    </citation>
    <scope>NUCLEOTIDE SEQUENCE [LARGE SCALE GENOMIC DNA]</scope>
    <source>
        <strain evidence="3">Isolate New Zealand/Kaikoura/1988</strain>
    </source>
</reference>
<accession>Q8QNP4</accession>
<dbReference type="PANTHER" id="PTHR24161">
    <property type="entry name" value="ANK_REP_REGION DOMAIN-CONTAINING PROTEIN-RELATED"/>
    <property type="match status" value="1"/>
</dbReference>
<keyword evidence="3" id="KW-1185">Reference proteome</keyword>
<keyword evidence="1" id="KW-0677">Repeat</keyword>
<dbReference type="Pfam" id="PF00023">
    <property type="entry name" value="Ank"/>
    <property type="match status" value="1"/>
</dbReference>
<evidence type="ECO:0000313" key="2">
    <source>
        <dbReference type="EMBL" id="AAK14443.1"/>
    </source>
</evidence>
<dbReference type="PANTHER" id="PTHR24161:SF121">
    <property type="entry name" value="M-PHASE PHOSPHOPROTEIN 8"/>
    <property type="match status" value="1"/>
</dbReference>
<dbReference type="Proteomes" id="UP000000864">
    <property type="component" value="Segment"/>
</dbReference>
<dbReference type="EMBL" id="AF204951">
    <property type="protein sequence ID" value="AAK14443.1"/>
    <property type="molecule type" value="Genomic_DNA"/>
</dbReference>
<reference evidence="2 3" key="4">
    <citation type="journal article" date="2000" name="Virology">
        <title>The brown algal virus EsV-1 particle contains a putative hybrid histidine kinase.</title>
        <authorList>
            <person name="Delaroque N."/>
            <person name="Wolf S."/>
            <person name="Muller D.G."/>
            <person name="Knippers R."/>
        </authorList>
    </citation>
    <scope>NUCLEOTIDE SEQUENCE [LARGE SCALE GENOMIC DNA]</scope>
    <source>
        <strain evidence="3">Isolate New Zealand/Kaikoura/1988</strain>
    </source>
</reference>
<dbReference type="SMART" id="SM00248">
    <property type="entry name" value="ANK"/>
    <property type="match status" value="5"/>
</dbReference>
<proteinExistence type="predicted"/>
<reference evidence="2 3" key="1">
    <citation type="journal article" date="1995" name="Virology">
        <title>Coat protein of the Ectocarpus siliculosus virus.</title>
        <authorList>
            <person name="Klein M."/>
            <person name="Lanka S.T."/>
            <person name="Knippers R."/>
            <person name="Muller D.G."/>
        </authorList>
    </citation>
    <scope>NUCLEOTIDE SEQUENCE [LARGE SCALE GENOMIC DNA]</scope>
    <source>
        <strain evidence="3">Isolate New Zealand/Kaikoura/1988</strain>
    </source>
</reference>
<dbReference type="InterPro" id="IPR036770">
    <property type="entry name" value="Ankyrin_rpt-contain_sf"/>
</dbReference>
<dbReference type="Gene3D" id="1.25.40.20">
    <property type="entry name" value="Ankyrin repeat-containing domain"/>
    <property type="match status" value="3"/>
</dbReference>
<dbReference type="SUPFAM" id="SSF48403">
    <property type="entry name" value="Ankyrin repeat"/>
    <property type="match status" value="1"/>
</dbReference>
<organismHost>
    <name type="scientific">Ectocarpus siliculosus</name>
    <name type="common">Brown alga</name>
    <name type="synonym">Conferva siliculosa</name>
    <dbReference type="NCBI Taxonomy" id="2880"/>
</organismHost>
<protein>
    <submittedName>
        <fullName evidence="2">EsV-1-17</fullName>
    </submittedName>
</protein>
<reference evidence="2 3" key="3">
    <citation type="journal article" date="2000" name="Virology">
        <title>Characterization and immunolocalization of major structural proteins in the brown algal virus EsV-1.</title>
        <authorList>
            <person name="Delaroque N."/>
            <person name="Wolf S."/>
            <person name="Muller D.G."/>
            <person name="Knippers R."/>
        </authorList>
    </citation>
    <scope>NUCLEOTIDE SEQUENCE [LARGE SCALE GENOMIC DNA]</scope>
    <source>
        <strain evidence="3">Isolate New Zealand/Kaikoura/1988</strain>
    </source>
</reference>
<evidence type="ECO:0000256" key="1">
    <source>
        <dbReference type="ARBA" id="ARBA00022737"/>
    </source>
</evidence>
<organism evidence="2 3">
    <name type="scientific">Ectocarpus siliculosus virus 1 (isolate New Zealand/Kaikoura/1988)</name>
    <name type="common">EsV-1</name>
    <dbReference type="NCBI Taxonomy" id="654926"/>
    <lineage>
        <taxon>Viruses</taxon>
        <taxon>Varidnaviria</taxon>
        <taxon>Bamfordvirae</taxon>
        <taxon>Nucleocytoviricota</taxon>
        <taxon>Megaviricetes</taxon>
        <taxon>Algavirales</taxon>
        <taxon>Phycodnaviridae</taxon>
        <taxon>Phaeovirus</taxon>
        <taxon>Phaeovirus unasiliculosus</taxon>
        <taxon>Ectocarpus siliculosus virus 1</taxon>
    </lineage>
</organism>
<dbReference type="InterPro" id="IPR002110">
    <property type="entry name" value="Ankyrin_rpt"/>
</dbReference>
<dbReference type="PROSITE" id="PS50297">
    <property type="entry name" value="ANK_REP_REGION"/>
    <property type="match status" value="5"/>
</dbReference>
<dbReference type="KEGG" id="vg:920794"/>